<evidence type="ECO:0000313" key="2">
    <source>
        <dbReference type="Proteomes" id="UP000006002"/>
    </source>
</evidence>
<accession>A5ZQ39</accession>
<dbReference type="GeneID" id="79804291"/>
<name>A5ZQ39_9FIRM</name>
<dbReference type="AlphaFoldDB" id="A5ZQ39"/>
<evidence type="ECO:0000313" key="1">
    <source>
        <dbReference type="EMBL" id="EDM88203.1"/>
    </source>
</evidence>
<dbReference type="Proteomes" id="UP000006002">
    <property type="component" value="Unassembled WGS sequence"/>
</dbReference>
<protein>
    <submittedName>
        <fullName evidence="1">Uncharacterized protein</fullName>
    </submittedName>
</protein>
<dbReference type="HOGENOM" id="CLU_2803884_0_0_9"/>
<reference evidence="1 2" key="1">
    <citation type="submission" date="2007-03" db="EMBL/GenBank/DDBJ databases">
        <authorList>
            <person name="Fulton L."/>
            <person name="Clifton S."/>
            <person name="Fulton B."/>
            <person name="Xu J."/>
            <person name="Minx P."/>
            <person name="Pepin K.H."/>
            <person name="Johnson M."/>
            <person name="Thiruvilangam P."/>
            <person name="Bhonagiri V."/>
            <person name="Nash W.E."/>
            <person name="Mardis E.R."/>
            <person name="Wilson R.K."/>
        </authorList>
    </citation>
    <scope>NUCLEOTIDE SEQUENCE [LARGE SCALE GENOMIC DNA]</scope>
    <source>
        <strain evidence="1 2">ATCC 29174</strain>
    </source>
</reference>
<dbReference type="EMBL" id="AAVO02000003">
    <property type="protein sequence ID" value="EDM88203.1"/>
    <property type="molecule type" value="Genomic_DNA"/>
</dbReference>
<sequence>MTNADKIRNLSDEELVDLLAWGEVYAEGLKVPSCDEGCEDYESGCAAECPIEKREKNVREWLQAQEE</sequence>
<organism evidence="1 2">
    <name type="scientific">Blautia obeum ATCC 29174</name>
    <dbReference type="NCBI Taxonomy" id="411459"/>
    <lineage>
        <taxon>Bacteria</taxon>
        <taxon>Bacillati</taxon>
        <taxon>Bacillota</taxon>
        <taxon>Clostridia</taxon>
        <taxon>Lachnospirales</taxon>
        <taxon>Lachnospiraceae</taxon>
        <taxon>Blautia</taxon>
    </lineage>
</organism>
<comment type="caution">
    <text evidence="1">The sequence shown here is derived from an EMBL/GenBank/DDBJ whole genome shotgun (WGS) entry which is preliminary data.</text>
</comment>
<reference evidence="1 2" key="2">
    <citation type="submission" date="2007-04" db="EMBL/GenBank/DDBJ databases">
        <title>Draft genome sequence of Ruminococcus obeum (ATCC 29174).</title>
        <authorList>
            <person name="Sudarsanam P."/>
            <person name="Ley R."/>
            <person name="Guruge J."/>
            <person name="Turnbaugh P.J."/>
            <person name="Mahowald M."/>
            <person name="Liep D."/>
            <person name="Gordon J."/>
        </authorList>
    </citation>
    <scope>NUCLEOTIDE SEQUENCE [LARGE SCALE GENOMIC DNA]</scope>
    <source>
        <strain evidence="1 2">ATCC 29174</strain>
    </source>
</reference>
<gene>
    <name evidence="1" type="ORF">RUMOBE_01109</name>
</gene>
<dbReference type="RefSeq" id="WP_005424443.1">
    <property type="nucleotide sequence ID" value="NZ_CP102265.1"/>
</dbReference>
<proteinExistence type="predicted"/>